<evidence type="ECO:0000256" key="4">
    <source>
        <dbReference type="ARBA" id="ARBA00022989"/>
    </source>
</evidence>
<evidence type="ECO:0000256" key="6">
    <source>
        <dbReference type="RuleBase" id="RU004057"/>
    </source>
</evidence>
<evidence type="ECO:0000259" key="8">
    <source>
        <dbReference type="Pfam" id="PF01618"/>
    </source>
</evidence>
<dbReference type="InterPro" id="IPR002898">
    <property type="entry name" value="MotA_ExbB_proton_chnl"/>
</dbReference>
<evidence type="ECO:0000256" key="5">
    <source>
        <dbReference type="ARBA" id="ARBA00023136"/>
    </source>
</evidence>
<feature type="domain" description="MotA/TolQ/ExbB proton channel" evidence="8">
    <location>
        <begin position="132"/>
        <end position="207"/>
    </location>
</feature>
<evidence type="ECO:0000256" key="3">
    <source>
        <dbReference type="ARBA" id="ARBA00022692"/>
    </source>
</evidence>
<keyword evidence="6" id="KW-0653">Protein transport</keyword>
<dbReference type="AlphaFoldDB" id="A0A1Y5TWB9"/>
<feature type="transmembrane region" description="Helical" evidence="7">
    <location>
        <begin position="196"/>
        <end position="220"/>
    </location>
</feature>
<keyword evidence="2" id="KW-1003">Cell membrane</keyword>
<protein>
    <recommendedName>
        <fullName evidence="8">MotA/TolQ/ExbB proton channel domain-containing protein</fullName>
    </recommendedName>
</protein>
<dbReference type="EMBL" id="FWFZ01000034">
    <property type="protein sequence ID" value="SLN75258.1"/>
    <property type="molecule type" value="Genomic_DNA"/>
</dbReference>
<name>A0A1Y5TWB9_9RHOB</name>
<evidence type="ECO:0000313" key="9">
    <source>
        <dbReference type="EMBL" id="SLN75258.1"/>
    </source>
</evidence>
<comment type="similarity">
    <text evidence="6">Belongs to the exbB/tolQ family.</text>
</comment>
<feature type="transmembrane region" description="Helical" evidence="7">
    <location>
        <begin position="26"/>
        <end position="43"/>
    </location>
</feature>
<comment type="subcellular location">
    <subcellularLocation>
        <location evidence="1">Cell membrane</location>
        <topology evidence="1">Multi-pass membrane protein</topology>
    </subcellularLocation>
    <subcellularLocation>
        <location evidence="6">Membrane</location>
        <topology evidence="6">Multi-pass membrane protein</topology>
    </subcellularLocation>
</comment>
<feature type="transmembrane region" description="Helical" evidence="7">
    <location>
        <begin position="146"/>
        <end position="168"/>
    </location>
</feature>
<dbReference type="GO" id="GO:0005886">
    <property type="term" value="C:plasma membrane"/>
    <property type="evidence" value="ECO:0007669"/>
    <property type="project" value="UniProtKB-SubCell"/>
</dbReference>
<dbReference type="RefSeq" id="WP_085880656.1">
    <property type="nucleotide sequence ID" value="NZ_FWFZ01000034.1"/>
</dbReference>
<dbReference type="Proteomes" id="UP000193900">
    <property type="component" value="Unassembled WGS sequence"/>
</dbReference>
<accession>A0A1Y5TWB9</accession>
<organism evidence="9 10">
    <name type="scientific">Roseisalinus antarcticus</name>
    <dbReference type="NCBI Taxonomy" id="254357"/>
    <lineage>
        <taxon>Bacteria</taxon>
        <taxon>Pseudomonadati</taxon>
        <taxon>Pseudomonadota</taxon>
        <taxon>Alphaproteobacteria</taxon>
        <taxon>Rhodobacterales</taxon>
        <taxon>Roseobacteraceae</taxon>
        <taxon>Roseisalinus</taxon>
    </lineage>
</organism>
<keyword evidence="6" id="KW-0813">Transport</keyword>
<gene>
    <name evidence="9" type="ORF">ROA7023_03928</name>
</gene>
<evidence type="ECO:0000256" key="2">
    <source>
        <dbReference type="ARBA" id="ARBA00022475"/>
    </source>
</evidence>
<keyword evidence="3 7" id="KW-0812">Transmembrane</keyword>
<reference evidence="9 10" key="1">
    <citation type="submission" date="2017-03" db="EMBL/GenBank/DDBJ databases">
        <authorList>
            <person name="Afonso C.L."/>
            <person name="Miller P.J."/>
            <person name="Scott M.A."/>
            <person name="Spackman E."/>
            <person name="Goraichik I."/>
            <person name="Dimitrov K.M."/>
            <person name="Suarez D.L."/>
            <person name="Swayne D.E."/>
        </authorList>
    </citation>
    <scope>NUCLEOTIDE SEQUENCE [LARGE SCALE GENOMIC DNA]</scope>
    <source>
        <strain evidence="9 10">CECT 7023</strain>
    </source>
</reference>
<dbReference type="GO" id="GO:0015031">
    <property type="term" value="P:protein transport"/>
    <property type="evidence" value="ECO:0007669"/>
    <property type="project" value="UniProtKB-KW"/>
</dbReference>
<evidence type="ECO:0000256" key="1">
    <source>
        <dbReference type="ARBA" id="ARBA00004651"/>
    </source>
</evidence>
<proteinExistence type="inferred from homology"/>
<dbReference type="Pfam" id="PF01618">
    <property type="entry name" value="MotA_ExbB"/>
    <property type="match status" value="1"/>
</dbReference>
<keyword evidence="5 7" id="KW-0472">Membrane</keyword>
<evidence type="ECO:0000256" key="7">
    <source>
        <dbReference type="SAM" id="Phobius"/>
    </source>
</evidence>
<feature type="transmembrane region" description="Helical" evidence="7">
    <location>
        <begin position="63"/>
        <end position="85"/>
    </location>
</feature>
<keyword evidence="10" id="KW-1185">Reference proteome</keyword>
<keyword evidence="4 7" id="KW-1133">Transmembrane helix</keyword>
<evidence type="ECO:0000313" key="10">
    <source>
        <dbReference type="Proteomes" id="UP000193900"/>
    </source>
</evidence>
<sequence>MIEADGKPAALGDEPAGFLMSPLPQTLALVAFGLLGFFSLRAADSAGLLPTFISAYIEDDAVGILLMQGAGFVAFLILCSAQYALSLSEEASLRAGRAVMPIFFRAAGHSDGWIAALDNRVAAPSGEALETVLGQHEDARLAFLRILLAAFPTAGFIGTVLGIMQAIAPLDILAGEGVSQAEMSAGMSEVVDGLELAFSTTLVGLVLLLAGSFILGLVALSMRASHTRASLKWRG</sequence>